<accession>A0A0J9XQY4</accession>
<dbReference type="PANTHER" id="PTHR10202">
    <property type="entry name" value="PRESENILIN"/>
    <property type="match status" value="1"/>
</dbReference>
<evidence type="ECO:0000313" key="2">
    <source>
        <dbReference type="WormBase" id="Bm9268"/>
    </source>
</evidence>
<name>A0A0J9XQY4_BRUMA</name>
<dbReference type="GO" id="GO:0006509">
    <property type="term" value="P:membrane protein ectodomain proteolysis"/>
    <property type="evidence" value="ECO:0007669"/>
    <property type="project" value="TreeGrafter"/>
</dbReference>
<dbReference type="GO" id="GO:0016485">
    <property type="term" value="P:protein processing"/>
    <property type="evidence" value="ECO:0007669"/>
    <property type="project" value="InterPro"/>
</dbReference>
<reference evidence="1" key="1">
    <citation type="journal article" date="2007" name="Science">
        <title>Draft genome of the filarial nematode parasite Brugia malayi.</title>
        <authorList>
            <person name="Ghedin E."/>
            <person name="Wang S."/>
            <person name="Spiro D."/>
            <person name="Caler E."/>
            <person name="Zhao Q."/>
            <person name="Crabtree J."/>
            <person name="Allen J.E."/>
            <person name="Delcher A.L."/>
            <person name="Guiliano D.B."/>
            <person name="Miranda-Saavedra D."/>
            <person name="Angiuoli S.V."/>
            <person name="Creasy T."/>
            <person name="Amedeo P."/>
            <person name="Haas B."/>
            <person name="El-Sayed N.M."/>
            <person name="Wortman J.R."/>
            <person name="Feldblyum T."/>
            <person name="Tallon L."/>
            <person name="Schatz M."/>
            <person name="Shumway M."/>
            <person name="Koo H."/>
            <person name="Salzberg S.L."/>
            <person name="Schobel S."/>
            <person name="Pertea M."/>
            <person name="Pop M."/>
            <person name="White O."/>
            <person name="Barton G.J."/>
            <person name="Carlow C.K."/>
            <person name="Crawford M.J."/>
            <person name="Daub J."/>
            <person name="Dimmic M.W."/>
            <person name="Estes C.F."/>
            <person name="Foster J.M."/>
            <person name="Ganatra M."/>
            <person name="Gregory W.F."/>
            <person name="Johnson N.M."/>
            <person name="Jin J."/>
            <person name="Komuniecki R."/>
            <person name="Korf I."/>
            <person name="Kumar S."/>
            <person name="Laney S."/>
            <person name="Li B.W."/>
            <person name="Li W."/>
            <person name="Lindblom T.H."/>
            <person name="Lustigman S."/>
            <person name="Ma D."/>
            <person name="Maina C.V."/>
            <person name="Martin D.M."/>
            <person name="McCarter J.P."/>
            <person name="McReynolds L."/>
            <person name="Mitreva M."/>
            <person name="Nutman T.B."/>
            <person name="Parkinson J."/>
            <person name="Peregrin-Alvarez J.M."/>
            <person name="Poole C."/>
            <person name="Ren Q."/>
            <person name="Saunders L."/>
            <person name="Sluder A.E."/>
            <person name="Smith K."/>
            <person name="Stanke M."/>
            <person name="Unnasch T.R."/>
            <person name="Ware J."/>
            <person name="Wei A.D."/>
            <person name="Weil G."/>
            <person name="Williams D.J."/>
            <person name="Zhang Y."/>
            <person name="Williams S.A."/>
            <person name="Fraser-Liggett C."/>
            <person name="Slatko B."/>
            <person name="Blaxter M.L."/>
            <person name="Scott A.L."/>
        </authorList>
    </citation>
    <scope>NUCLEOTIDE SEQUENCE</scope>
    <source>
        <strain evidence="1">FR3</strain>
    </source>
</reference>
<dbReference type="WormBase" id="Bm9268">
    <property type="protein sequence ID" value="BM39815"/>
    <property type="gene ID" value="WBGene00229529"/>
</dbReference>
<dbReference type="GO" id="GO:0055074">
    <property type="term" value="P:calcium ion homeostasis"/>
    <property type="evidence" value="ECO:0007669"/>
    <property type="project" value="TreeGrafter"/>
</dbReference>
<evidence type="ECO:0000313" key="1">
    <source>
        <dbReference type="EMBL" id="CDP93463.1"/>
    </source>
</evidence>
<gene>
    <name evidence="1 2" type="ORF">Bm9268</name>
    <name evidence="1" type="ORF">BM_Bm9268</name>
</gene>
<dbReference type="AlphaFoldDB" id="A0A0J9XQY4"/>
<dbReference type="PANTHER" id="PTHR10202:SF25">
    <property type="entry name" value="PRESENILIN SPE-4"/>
    <property type="match status" value="1"/>
</dbReference>
<dbReference type="EMBL" id="LN856872">
    <property type="protein sequence ID" value="CDP93463.1"/>
    <property type="molecule type" value="Genomic_DNA"/>
</dbReference>
<reference evidence="1" key="2">
    <citation type="submission" date="2012-12" db="EMBL/GenBank/DDBJ databases">
        <authorList>
            <person name="Gao Y.W."/>
            <person name="Fan S.T."/>
            <person name="Sun H.T."/>
            <person name="Wang Z."/>
            <person name="Gao X.L."/>
            <person name="Li Y.G."/>
            <person name="Wang T.C."/>
            <person name="Zhang K."/>
            <person name="Xu W.W."/>
            <person name="Yu Z.J."/>
            <person name="Xia X.Z."/>
        </authorList>
    </citation>
    <scope>NUCLEOTIDE SEQUENCE</scope>
    <source>
        <strain evidence="1">FR3</strain>
    </source>
</reference>
<dbReference type="GO" id="GO:0007219">
    <property type="term" value="P:Notch signaling pathway"/>
    <property type="evidence" value="ECO:0007669"/>
    <property type="project" value="TreeGrafter"/>
</dbReference>
<dbReference type="Gene3D" id="1.10.472.100">
    <property type="entry name" value="Presenilin"/>
    <property type="match status" value="1"/>
</dbReference>
<dbReference type="InterPro" id="IPR001108">
    <property type="entry name" value="Peptidase_A22A"/>
</dbReference>
<dbReference type="InterPro" id="IPR042524">
    <property type="entry name" value="Presenilin_C"/>
</dbReference>
<dbReference type="GO" id="GO:0042500">
    <property type="term" value="F:aspartic endopeptidase activity, intramembrane cleaving"/>
    <property type="evidence" value="ECO:0007669"/>
    <property type="project" value="InterPro"/>
</dbReference>
<dbReference type="GO" id="GO:0070765">
    <property type="term" value="C:gamma-secretase complex"/>
    <property type="evidence" value="ECO:0007669"/>
    <property type="project" value="TreeGrafter"/>
</dbReference>
<proteinExistence type="predicted"/>
<protein>
    <submittedName>
        <fullName evidence="1">Bm9268</fullName>
    </submittedName>
</protein>
<dbReference type="GO" id="GO:0034205">
    <property type="term" value="P:amyloid-beta formation"/>
    <property type="evidence" value="ECO:0007669"/>
    <property type="project" value="TreeGrafter"/>
</dbReference>
<sequence>MKSSLELSKLASSQKIGLHSNGTLLTSFDLYFLLFDDSNETPQRMFFTVIALSDKGIDLGECQAKMELETASGTISNQYRLIQSNWLPDRPSYTHNTYCYYIWYHRYPRILHQKNSSLHASILRHLQLFIGFCILPSNVPYTYCVVCIGMLWVDEFVIIWDAFAVLAPIGPLRRISGKAHSDYKSFRTLHSFRRYQSSVRLGMGDFIFYSLLVDKTSATRSTMCVADSMAGWLAGILTLAVLSSYDEPTTALSVPIDYHRCTATFRHLSVRRTIP</sequence>
<organism evidence="1">
    <name type="scientific">Brugia malayi</name>
    <name type="common">Filarial nematode worm</name>
    <dbReference type="NCBI Taxonomy" id="6279"/>
    <lineage>
        <taxon>Eukaryota</taxon>
        <taxon>Metazoa</taxon>
        <taxon>Ecdysozoa</taxon>
        <taxon>Nematoda</taxon>
        <taxon>Chromadorea</taxon>
        <taxon>Rhabditida</taxon>
        <taxon>Spirurina</taxon>
        <taxon>Spiruromorpha</taxon>
        <taxon>Filarioidea</taxon>
        <taxon>Onchocercidae</taxon>
        <taxon>Brugia</taxon>
    </lineage>
</organism>
<dbReference type="Pfam" id="PF01080">
    <property type="entry name" value="Presenilin"/>
    <property type="match status" value="1"/>
</dbReference>